<dbReference type="PANTHER" id="PTHR42809">
    <property type="entry name" value="FLAVODOXIN 2"/>
    <property type="match status" value="1"/>
</dbReference>
<comment type="caution">
    <text evidence="8">The sequence shown here is derived from an EMBL/GenBank/DDBJ whole genome shotgun (WGS) entry which is preliminary data.</text>
</comment>
<evidence type="ECO:0000256" key="2">
    <source>
        <dbReference type="ARBA" id="ARBA00005267"/>
    </source>
</evidence>
<organism evidence="8 9">
    <name type="scientific">Termitidicoccus mucosus</name>
    <dbReference type="NCBI Taxonomy" id="1184151"/>
    <lineage>
        <taxon>Bacteria</taxon>
        <taxon>Pseudomonadati</taxon>
        <taxon>Verrucomicrobiota</taxon>
        <taxon>Opitutia</taxon>
        <taxon>Opitutales</taxon>
        <taxon>Opitutaceae</taxon>
        <taxon>Termitidicoccus</taxon>
    </lineage>
</organism>
<feature type="domain" description="Flavodoxin-like" evidence="7">
    <location>
        <begin position="3"/>
        <end position="145"/>
    </location>
</feature>
<dbReference type="NCBIfam" id="NF006747">
    <property type="entry name" value="PRK09271.1"/>
    <property type="match status" value="1"/>
</dbReference>
<name>A0A178IDV6_9BACT</name>
<dbReference type="RefSeq" id="WP_068772841.1">
    <property type="nucleotide sequence ID" value="NZ_CP109796.1"/>
</dbReference>
<evidence type="ECO:0000256" key="1">
    <source>
        <dbReference type="ARBA" id="ARBA00001917"/>
    </source>
</evidence>
<dbReference type="InterPro" id="IPR050619">
    <property type="entry name" value="Flavodoxin"/>
</dbReference>
<evidence type="ECO:0000259" key="7">
    <source>
        <dbReference type="PROSITE" id="PS50902"/>
    </source>
</evidence>
<keyword evidence="4" id="KW-0285">Flavoprotein</keyword>
<evidence type="ECO:0000256" key="6">
    <source>
        <dbReference type="ARBA" id="ARBA00022982"/>
    </source>
</evidence>
<comment type="cofactor">
    <cofactor evidence="1">
        <name>FMN</name>
        <dbReference type="ChEBI" id="CHEBI:58210"/>
    </cofactor>
</comment>
<keyword evidence="6" id="KW-0249">Electron transport</keyword>
<keyword evidence="5" id="KW-0288">FMN</keyword>
<dbReference type="AlphaFoldDB" id="A0A178IDV6"/>
<comment type="similarity">
    <text evidence="2">Belongs to the flavodoxin family.</text>
</comment>
<dbReference type="SUPFAM" id="SSF52218">
    <property type="entry name" value="Flavoproteins"/>
    <property type="match status" value="1"/>
</dbReference>
<reference evidence="8 9" key="1">
    <citation type="submission" date="2016-01" db="EMBL/GenBank/DDBJ databases">
        <title>High potential of lignocellulose degradation of a new Verrucomicrobia species.</title>
        <authorList>
            <person name="Wang Y."/>
            <person name="Shi Y."/>
            <person name="Qiu Z."/>
            <person name="Liu S."/>
            <person name="Yang H."/>
        </authorList>
    </citation>
    <scope>NUCLEOTIDE SEQUENCE [LARGE SCALE GENOMIC DNA]</scope>
    <source>
        <strain evidence="8 9">TSB47</strain>
    </source>
</reference>
<dbReference type="EMBL" id="LRRQ01000175">
    <property type="protein sequence ID" value="OAM87335.1"/>
    <property type="molecule type" value="Genomic_DNA"/>
</dbReference>
<dbReference type="GO" id="GO:0010181">
    <property type="term" value="F:FMN binding"/>
    <property type="evidence" value="ECO:0007669"/>
    <property type="project" value="InterPro"/>
</dbReference>
<evidence type="ECO:0000313" key="9">
    <source>
        <dbReference type="Proteomes" id="UP000078486"/>
    </source>
</evidence>
<dbReference type="InterPro" id="IPR008254">
    <property type="entry name" value="Flavodoxin/NO_synth"/>
</dbReference>
<accession>A0A178IDV6</accession>
<evidence type="ECO:0000313" key="8">
    <source>
        <dbReference type="EMBL" id="OAM87335.1"/>
    </source>
</evidence>
<evidence type="ECO:0000256" key="5">
    <source>
        <dbReference type="ARBA" id="ARBA00022643"/>
    </source>
</evidence>
<dbReference type="Pfam" id="PF00258">
    <property type="entry name" value="Flavodoxin_1"/>
    <property type="match status" value="1"/>
</dbReference>
<evidence type="ECO:0000256" key="3">
    <source>
        <dbReference type="ARBA" id="ARBA00022448"/>
    </source>
</evidence>
<dbReference type="Gene3D" id="3.40.50.360">
    <property type="match status" value="1"/>
</dbReference>
<keyword evidence="9" id="KW-1185">Reference proteome</keyword>
<evidence type="ECO:0000256" key="4">
    <source>
        <dbReference type="ARBA" id="ARBA00022630"/>
    </source>
</evidence>
<gene>
    <name evidence="8" type="ORF">AW736_24070</name>
</gene>
<dbReference type="PANTHER" id="PTHR42809:SF1">
    <property type="entry name" value="FLAVODOXIN 1"/>
    <property type="match status" value="1"/>
</dbReference>
<dbReference type="STRING" id="1184151.AW736_24070"/>
<protein>
    <submittedName>
        <fullName evidence="8">Flavodoxin</fullName>
    </submittedName>
</protein>
<dbReference type="Proteomes" id="UP000078486">
    <property type="component" value="Unassembled WGS sequence"/>
</dbReference>
<dbReference type="OrthoDB" id="9790745at2"/>
<keyword evidence="3" id="KW-0813">Transport</keyword>
<proteinExistence type="inferred from homology"/>
<sequence>MRILLAYDSLSGNTREASRLVHGQLAASGHDVAEICVSTIADHPTVLAMQYDLHLLGTWTGGLGRTPAGMKSFVARLSRLPSEFQPKNIALFGTGETQWGMQWFCGALDRLAAYYKTEYPLLKLEQMPSGDSSRRQIAAWVAAVLARRAAASPA</sequence>
<dbReference type="PROSITE" id="PS50902">
    <property type="entry name" value="FLAVODOXIN_LIKE"/>
    <property type="match status" value="1"/>
</dbReference>
<dbReference type="InterPro" id="IPR029039">
    <property type="entry name" value="Flavoprotein-like_sf"/>
</dbReference>